<name>A0ABP4UUM7_9ACTN</name>
<dbReference type="Proteomes" id="UP001500280">
    <property type="component" value="Unassembled WGS sequence"/>
</dbReference>
<keyword evidence="2" id="KW-1185">Reference proteome</keyword>
<protein>
    <submittedName>
        <fullName evidence="1">Uncharacterized protein</fullName>
    </submittedName>
</protein>
<evidence type="ECO:0000313" key="1">
    <source>
        <dbReference type="EMBL" id="GAA1712301.1"/>
    </source>
</evidence>
<dbReference type="RefSeq" id="WP_344162170.1">
    <property type="nucleotide sequence ID" value="NZ_BAAANF010000023.1"/>
</dbReference>
<proteinExistence type="predicted"/>
<reference evidence="2" key="1">
    <citation type="journal article" date="2019" name="Int. J. Syst. Evol. Microbiol.">
        <title>The Global Catalogue of Microorganisms (GCM) 10K type strain sequencing project: providing services to taxonomists for standard genome sequencing and annotation.</title>
        <authorList>
            <consortium name="The Broad Institute Genomics Platform"/>
            <consortium name="The Broad Institute Genome Sequencing Center for Infectious Disease"/>
            <person name="Wu L."/>
            <person name="Ma J."/>
        </authorList>
    </citation>
    <scope>NUCLEOTIDE SEQUENCE [LARGE SCALE GENOMIC DNA]</scope>
    <source>
        <strain evidence="2">JCM 14307</strain>
    </source>
</reference>
<accession>A0ABP4UUM7</accession>
<organism evidence="1 2">
    <name type="scientific">Kribbella yunnanensis</name>
    <dbReference type="NCBI Taxonomy" id="190194"/>
    <lineage>
        <taxon>Bacteria</taxon>
        <taxon>Bacillati</taxon>
        <taxon>Actinomycetota</taxon>
        <taxon>Actinomycetes</taxon>
        <taxon>Propionibacteriales</taxon>
        <taxon>Kribbellaceae</taxon>
        <taxon>Kribbella</taxon>
    </lineage>
</organism>
<gene>
    <name evidence="1" type="ORF">GCM10009745_70590</name>
</gene>
<comment type="caution">
    <text evidence="1">The sequence shown here is derived from an EMBL/GenBank/DDBJ whole genome shotgun (WGS) entry which is preliminary data.</text>
</comment>
<dbReference type="EMBL" id="BAAANF010000023">
    <property type="protein sequence ID" value="GAA1712301.1"/>
    <property type="molecule type" value="Genomic_DNA"/>
</dbReference>
<sequence length="57" mass="6370">MQTFVVRVWSPADGPPGDELRGIVQHIATGQSIPFRTRLELIHVIRTCMTDRTPPAT</sequence>
<evidence type="ECO:0000313" key="2">
    <source>
        <dbReference type="Proteomes" id="UP001500280"/>
    </source>
</evidence>